<sequence>MIYSGMVCLKKEFYRKTQRNIARNKFKDSETVCFSEADIAGVRWKEKNEFILNGYSYDIIQTRIINGEKKIFCYRDKKDIIINSLVDFSEKLAVRNIDIHKHFDFPLHCKIGYKISLFLAVISRKEYSVSDNLDFRTYPGYHFPSVNISYISINPPPPEMYDTSNRYEYYSNGNTNFEQ</sequence>
<accession>A0ACC6J7G7</accession>
<proteinExistence type="predicted"/>
<keyword evidence="2" id="KW-1185">Reference proteome</keyword>
<comment type="caution">
    <text evidence="1">The sequence shown here is derived from an EMBL/GenBank/DDBJ whole genome shotgun (WGS) entry which is preliminary data.</text>
</comment>
<name>A0ACC6J7G7_9FLAO</name>
<protein>
    <submittedName>
        <fullName evidence="1">Uncharacterized protein</fullName>
    </submittedName>
</protein>
<evidence type="ECO:0000313" key="1">
    <source>
        <dbReference type="EMBL" id="MDR6459001.1"/>
    </source>
</evidence>
<dbReference type="Proteomes" id="UP001184833">
    <property type="component" value="Unassembled WGS sequence"/>
</dbReference>
<organism evidence="1 2">
    <name type="scientific">Chryseobacterium vietnamense</name>
    <dbReference type="NCBI Taxonomy" id="866785"/>
    <lineage>
        <taxon>Bacteria</taxon>
        <taxon>Pseudomonadati</taxon>
        <taxon>Bacteroidota</taxon>
        <taxon>Flavobacteriia</taxon>
        <taxon>Flavobacteriales</taxon>
        <taxon>Weeksellaceae</taxon>
        <taxon>Chryseobacterium group</taxon>
        <taxon>Chryseobacterium</taxon>
    </lineage>
</organism>
<reference evidence="1" key="1">
    <citation type="submission" date="2023-07" db="EMBL/GenBank/DDBJ databases">
        <title>Sorghum-associated microbial communities from plants grown in Nebraska, USA.</title>
        <authorList>
            <person name="Schachtman D."/>
        </authorList>
    </citation>
    <scope>NUCLEOTIDE SEQUENCE</scope>
    <source>
        <strain evidence="1">DS2329</strain>
    </source>
</reference>
<dbReference type="EMBL" id="JAVDQX010000002">
    <property type="protein sequence ID" value="MDR6459001.1"/>
    <property type="molecule type" value="Genomic_DNA"/>
</dbReference>
<gene>
    <name evidence="1" type="ORF">J2786_002108</name>
</gene>
<evidence type="ECO:0000313" key="2">
    <source>
        <dbReference type="Proteomes" id="UP001184833"/>
    </source>
</evidence>